<accession>A0A2U8DZZ9</accession>
<reference evidence="2 3" key="1">
    <citation type="journal article" date="2018" name="Syst. Appl. Microbiol.">
        <title>Ereboglobus luteus gen. nov. sp. nov. from cockroach guts, and new insights into the oxygen relationship of the genera Opitutus and Didymococcus (Verrucomicrobia: Opitutaceae).</title>
        <authorList>
            <person name="Tegtmeier D."/>
            <person name="Belitz A."/>
            <person name="Radek R."/>
            <person name="Heimerl T."/>
            <person name="Brune A."/>
        </authorList>
    </citation>
    <scope>NUCLEOTIDE SEQUENCE [LARGE SCALE GENOMIC DNA]</scope>
    <source>
        <strain evidence="2 3">Ho45</strain>
    </source>
</reference>
<evidence type="ECO:0008006" key="4">
    <source>
        <dbReference type="Google" id="ProtNLM"/>
    </source>
</evidence>
<keyword evidence="3" id="KW-1185">Reference proteome</keyword>
<evidence type="ECO:0000313" key="3">
    <source>
        <dbReference type="Proteomes" id="UP000244896"/>
    </source>
</evidence>
<dbReference type="OrthoDB" id="9838593at2"/>
<dbReference type="KEGG" id="elut:CKA38_01625"/>
<dbReference type="RefSeq" id="WP_108823937.1">
    <property type="nucleotide sequence ID" value="NZ_CP023004.1"/>
</dbReference>
<dbReference type="Proteomes" id="UP000244896">
    <property type="component" value="Chromosome"/>
</dbReference>
<evidence type="ECO:0000256" key="1">
    <source>
        <dbReference type="SAM" id="SignalP"/>
    </source>
</evidence>
<dbReference type="AlphaFoldDB" id="A0A2U8DZZ9"/>
<feature type="signal peptide" evidence="1">
    <location>
        <begin position="1"/>
        <end position="25"/>
    </location>
</feature>
<gene>
    <name evidence="2" type="ORF">CKA38_01625</name>
</gene>
<dbReference type="EMBL" id="CP023004">
    <property type="protein sequence ID" value="AWI08131.1"/>
    <property type="molecule type" value="Genomic_DNA"/>
</dbReference>
<feature type="chain" id="PRO_5015961870" description="Alginate lyase 2 domain-containing protein" evidence="1">
    <location>
        <begin position="26"/>
        <end position="242"/>
    </location>
</feature>
<name>A0A2U8DZZ9_9BACT</name>
<organism evidence="2 3">
    <name type="scientific">Ereboglobus luteus</name>
    <dbReference type="NCBI Taxonomy" id="1796921"/>
    <lineage>
        <taxon>Bacteria</taxon>
        <taxon>Pseudomonadati</taxon>
        <taxon>Verrucomicrobiota</taxon>
        <taxon>Opitutia</taxon>
        <taxon>Opitutales</taxon>
        <taxon>Opitutaceae</taxon>
        <taxon>Ereboglobus</taxon>
    </lineage>
</organism>
<sequence>MSFVHSLRSCLPAVALALICSTAHAFTFDSENVFSANFREMKKSGNTAWKWDSSSKSMRISPVASGAYAHAKSAADASKPAQTTFTVSEGETLSVEIGFSAGTPRSSLGIYIIDPKNENKGYLALYNIDNTGNDDLLRFVTNAAPLTSGAGGISKAKGFSAPGLELGEKATLRFTYGIKDKKGVMTLAVSNGAGVQVHSASYRMTEVGKPLTTFEIGFRYAAQNGKGDFVINNFDASVARSK</sequence>
<proteinExistence type="predicted"/>
<keyword evidence="1" id="KW-0732">Signal</keyword>
<evidence type="ECO:0000313" key="2">
    <source>
        <dbReference type="EMBL" id="AWI08131.1"/>
    </source>
</evidence>
<protein>
    <recommendedName>
        <fullName evidence="4">Alginate lyase 2 domain-containing protein</fullName>
    </recommendedName>
</protein>